<organism evidence="2 3">
    <name type="scientific">Fraxinus pennsylvanica</name>
    <dbReference type="NCBI Taxonomy" id="56036"/>
    <lineage>
        <taxon>Eukaryota</taxon>
        <taxon>Viridiplantae</taxon>
        <taxon>Streptophyta</taxon>
        <taxon>Embryophyta</taxon>
        <taxon>Tracheophyta</taxon>
        <taxon>Spermatophyta</taxon>
        <taxon>Magnoliopsida</taxon>
        <taxon>eudicotyledons</taxon>
        <taxon>Gunneridae</taxon>
        <taxon>Pentapetalae</taxon>
        <taxon>asterids</taxon>
        <taxon>lamiids</taxon>
        <taxon>Lamiales</taxon>
        <taxon>Oleaceae</taxon>
        <taxon>Oleeae</taxon>
        <taxon>Fraxinus</taxon>
    </lineage>
</organism>
<dbReference type="InterPro" id="IPR007750">
    <property type="entry name" value="DUF674"/>
</dbReference>
<dbReference type="Proteomes" id="UP000834106">
    <property type="component" value="Chromosome 16"/>
</dbReference>
<keyword evidence="3" id="KW-1185">Reference proteome</keyword>
<dbReference type="Pfam" id="PF05056">
    <property type="entry name" value="DUF674"/>
    <property type="match status" value="1"/>
</dbReference>
<feature type="region of interest" description="Disordered" evidence="1">
    <location>
        <begin position="141"/>
        <end position="197"/>
    </location>
</feature>
<protein>
    <submittedName>
        <fullName evidence="2">Uncharacterized protein</fullName>
    </submittedName>
</protein>
<sequence>MEGPHLFVVSDNLIVTPLSSPSSISFLKELNVPLNDIEEKEETIRETEALALLKASLTSSALNNCFKSSGNQKFNKRPCLQNQFPWQAFDSLGGLQQTQDPAGAMNFAGNYPQPWNLGPAAEPFEPPLGGNIVDGKIMMAPQSVSLPPPSPQPPTPPTHLSQLHRGRLYSGDAGHDGSPGFGWQHEKRDSFRSGQDN</sequence>
<reference evidence="2" key="1">
    <citation type="submission" date="2023-05" db="EMBL/GenBank/DDBJ databases">
        <authorList>
            <person name="Huff M."/>
        </authorList>
    </citation>
    <scope>NUCLEOTIDE SEQUENCE</scope>
</reference>
<dbReference type="AlphaFoldDB" id="A0AAD2A0Y4"/>
<feature type="compositionally biased region" description="Pro residues" evidence="1">
    <location>
        <begin position="146"/>
        <end position="157"/>
    </location>
</feature>
<accession>A0AAD2A0Y4</accession>
<evidence type="ECO:0000313" key="3">
    <source>
        <dbReference type="Proteomes" id="UP000834106"/>
    </source>
</evidence>
<proteinExistence type="predicted"/>
<name>A0AAD2A0Y4_9LAMI</name>
<evidence type="ECO:0000313" key="2">
    <source>
        <dbReference type="EMBL" id="CAI9779236.1"/>
    </source>
</evidence>
<dbReference type="EMBL" id="OU503051">
    <property type="protein sequence ID" value="CAI9779236.1"/>
    <property type="molecule type" value="Genomic_DNA"/>
</dbReference>
<gene>
    <name evidence="2" type="ORF">FPE_LOCUS26666</name>
</gene>
<evidence type="ECO:0000256" key="1">
    <source>
        <dbReference type="SAM" id="MobiDB-lite"/>
    </source>
</evidence>